<dbReference type="RefSeq" id="WP_110796085.1">
    <property type="nucleotide sequence ID" value="NZ_KZ826485.1"/>
</dbReference>
<organism evidence="6 7">
    <name type="scientific">Litorivita pollutaquae</name>
    <dbReference type="NCBI Taxonomy" id="2200892"/>
    <lineage>
        <taxon>Bacteria</taxon>
        <taxon>Pseudomonadati</taxon>
        <taxon>Pseudomonadota</taxon>
        <taxon>Alphaproteobacteria</taxon>
        <taxon>Rhodobacterales</taxon>
        <taxon>Paracoccaceae</taxon>
        <taxon>Litorivita</taxon>
    </lineage>
</organism>
<evidence type="ECO:0000259" key="5">
    <source>
        <dbReference type="Pfam" id="PF09223"/>
    </source>
</evidence>
<dbReference type="Pfam" id="PF09223">
    <property type="entry name" value="ZinT"/>
    <property type="match status" value="1"/>
</dbReference>
<dbReference type="InterPro" id="IPR012674">
    <property type="entry name" value="Calycin"/>
</dbReference>
<comment type="caution">
    <text evidence="6">The sequence shown here is derived from an EMBL/GenBank/DDBJ whole genome shotgun (WGS) entry which is preliminary data.</text>
</comment>
<feature type="chain" id="PRO_5015993223" evidence="4">
    <location>
        <begin position="27"/>
        <end position="222"/>
    </location>
</feature>
<dbReference type="Proteomes" id="UP000248012">
    <property type="component" value="Unassembled WGS sequence"/>
</dbReference>
<evidence type="ECO:0000256" key="4">
    <source>
        <dbReference type="SAM" id="SignalP"/>
    </source>
</evidence>
<feature type="region of interest" description="Disordered" evidence="3">
    <location>
        <begin position="30"/>
        <end position="50"/>
    </location>
</feature>
<keyword evidence="7" id="KW-1185">Reference proteome</keyword>
<dbReference type="Gene3D" id="2.40.128.20">
    <property type="match status" value="1"/>
</dbReference>
<feature type="domain" description="ZinT" evidence="5">
    <location>
        <begin position="48"/>
        <end position="221"/>
    </location>
</feature>
<name>A0A2V4NC52_9RHOB</name>
<evidence type="ECO:0000313" key="7">
    <source>
        <dbReference type="Proteomes" id="UP000248012"/>
    </source>
</evidence>
<evidence type="ECO:0000256" key="2">
    <source>
        <dbReference type="ARBA" id="ARBA00022833"/>
    </source>
</evidence>
<feature type="signal peptide" evidence="4">
    <location>
        <begin position="1"/>
        <end position="26"/>
    </location>
</feature>
<dbReference type="OrthoDB" id="9810636at2"/>
<dbReference type="EMBL" id="QFVT01000006">
    <property type="protein sequence ID" value="PYC47300.1"/>
    <property type="molecule type" value="Genomic_DNA"/>
</dbReference>
<evidence type="ECO:0000313" key="6">
    <source>
        <dbReference type="EMBL" id="PYC47300.1"/>
    </source>
</evidence>
<dbReference type="SUPFAM" id="SSF50814">
    <property type="entry name" value="Lipocalins"/>
    <property type="match status" value="1"/>
</dbReference>
<keyword evidence="1 4" id="KW-0732">Signal</keyword>
<proteinExistence type="predicted"/>
<evidence type="ECO:0000256" key="3">
    <source>
        <dbReference type="SAM" id="MobiDB-lite"/>
    </source>
</evidence>
<dbReference type="AlphaFoldDB" id="A0A2V4NC52"/>
<reference evidence="6 7" key="1">
    <citation type="submission" date="2018-05" db="EMBL/GenBank/DDBJ databases">
        <title>Oceanovita maritima gen. nov., sp. nov., a marine bacterium in the family Rhodobacteraceae isolated from surface seawater of Lundu port Xiamen, China.</title>
        <authorList>
            <person name="Hetharua B.H."/>
            <person name="Min D."/>
            <person name="Liao H."/>
            <person name="Tian Y."/>
        </authorList>
    </citation>
    <scope>NUCLEOTIDE SEQUENCE [LARGE SCALE GENOMIC DNA]</scope>
    <source>
        <strain evidence="6 7">FSX-11</strain>
    </source>
</reference>
<keyword evidence="2" id="KW-0862">Zinc</keyword>
<evidence type="ECO:0000256" key="1">
    <source>
        <dbReference type="ARBA" id="ARBA00022729"/>
    </source>
</evidence>
<accession>A0A2V4NC52</accession>
<dbReference type="InterPro" id="IPR015304">
    <property type="entry name" value="ZinT_dom"/>
</dbReference>
<sequence length="222" mass="24739">MRITTAKQISALALGALVALSAPVAAETAQHGDAHKDATRHAHDHGADDIHKGYFSDEQIKARTLSDWAGEWQSVYPLLQHGDLDSVLKHKAEHGAKTFDEYKAYYTAGYATDVESIHFDGNIATFFRNGVPLQGRYESDGFEVLTYDAGNRGVRYIFKKVNGDADAPAFFQFSDHKIAPAAADHFHLYWGNDRAALLKELTNWPTYYPAKLTAKEIVEQMH</sequence>
<protein>
    <submittedName>
        <fullName evidence="6">Metal-binding protein ZinT</fullName>
    </submittedName>
</protein>
<gene>
    <name evidence="6" type="ORF">DI396_09995</name>
</gene>
<dbReference type="GO" id="GO:0008270">
    <property type="term" value="F:zinc ion binding"/>
    <property type="evidence" value="ECO:0007669"/>
    <property type="project" value="InterPro"/>
</dbReference>